<protein>
    <recommendedName>
        <fullName evidence="1">THIF-type NAD/FAD binding fold domain-containing protein</fullName>
    </recommendedName>
</protein>
<dbReference type="EMBL" id="JAGGKT010000050">
    <property type="protein sequence ID" value="MBP1935130.1"/>
    <property type="molecule type" value="Genomic_DNA"/>
</dbReference>
<dbReference type="SUPFAM" id="SSF69572">
    <property type="entry name" value="Activating enzymes of the ubiquitin-like proteins"/>
    <property type="match status" value="1"/>
</dbReference>
<evidence type="ECO:0000313" key="3">
    <source>
        <dbReference type="Proteomes" id="UP001519343"/>
    </source>
</evidence>
<comment type="caution">
    <text evidence="2">The sequence shown here is derived from an EMBL/GenBank/DDBJ whole genome shotgun (WGS) entry which is preliminary data.</text>
</comment>
<reference evidence="2 3" key="1">
    <citation type="submission" date="2021-03" db="EMBL/GenBank/DDBJ databases">
        <title>Genomic Encyclopedia of Type Strains, Phase IV (KMG-IV): sequencing the most valuable type-strain genomes for metagenomic binning, comparative biology and taxonomic classification.</title>
        <authorList>
            <person name="Goeker M."/>
        </authorList>
    </citation>
    <scope>NUCLEOTIDE SEQUENCE [LARGE SCALE GENOMIC DNA]</scope>
    <source>
        <strain evidence="2 3">DSM 24738</strain>
    </source>
</reference>
<proteinExistence type="predicted"/>
<evidence type="ECO:0000313" key="2">
    <source>
        <dbReference type="EMBL" id="MBP1935130.1"/>
    </source>
</evidence>
<gene>
    <name evidence="2" type="ORF">J2Z37_005199</name>
</gene>
<dbReference type="Gene3D" id="3.40.50.720">
    <property type="entry name" value="NAD(P)-binding Rossmann-like Domain"/>
    <property type="match status" value="1"/>
</dbReference>
<dbReference type="RefSeq" id="WP_209813088.1">
    <property type="nucleotide sequence ID" value="NZ_JAGGKT010000050.1"/>
</dbReference>
<keyword evidence="3" id="KW-1185">Reference proteome</keyword>
<dbReference type="Proteomes" id="UP001519343">
    <property type="component" value="Unassembled WGS sequence"/>
</dbReference>
<dbReference type="InterPro" id="IPR000594">
    <property type="entry name" value="ThiF_NAD_FAD-bd"/>
</dbReference>
<organism evidence="2 3">
    <name type="scientific">Ammoniphilus resinae</name>
    <dbReference type="NCBI Taxonomy" id="861532"/>
    <lineage>
        <taxon>Bacteria</taxon>
        <taxon>Bacillati</taxon>
        <taxon>Bacillota</taxon>
        <taxon>Bacilli</taxon>
        <taxon>Bacillales</taxon>
        <taxon>Paenibacillaceae</taxon>
        <taxon>Aneurinibacillus group</taxon>
        <taxon>Ammoniphilus</taxon>
    </lineage>
</organism>
<dbReference type="Pfam" id="PF00899">
    <property type="entry name" value="ThiF"/>
    <property type="match status" value="1"/>
</dbReference>
<accession>A0ABS4GXX7</accession>
<feature type="domain" description="THIF-type NAD/FAD binding fold" evidence="1">
    <location>
        <begin position="17"/>
        <end position="167"/>
    </location>
</feature>
<dbReference type="InterPro" id="IPR035985">
    <property type="entry name" value="Ubiquitin-activating_enz"/>
</dbReference>
<sequence>MANPLLIKQKDKNYTIFKCVLVGTGANGSHFFRGLCQMIRTYLDKEKGRASFHVDLTIVDADRVEAKNIGNQLFDGETDIGEKKVIALADRYGEHYQLDIKRVTEYVKDLDMLRALFTPEEVGKNTQVINILIGMVDNNRSRQLFDSYFFNEEVKDLIWIDAGVEGIEVLNKPEHEYTPEDWEVVHSSGYGGQVVAGVKVKGQVLLEPVTRVYRNILEDAATAFPGESCGALIINNPQRCMTNQMAAQIACTYMNNLLYTGTIYTHYVNFNSQHAGSRPVFIKEEIIQKCKEL</sequence>
<evidence type="ECO:0000259" key="1">
    <source>
        <dbReference type="Pfam" id="PF00899"/>
    </source>
</evidence>
<name>A0ABS4GXX7_9BACL</name>